<name>A0A0X3PSV8_SCHSO</name>
<proteinExistence type="predicted"/>
<dbReference type="GO" id="GO:0004792">
    <property type="term" value="F:thiosulfate-cyanide sulfurtransferase activity"/>
    <property type="evidence" value="ECO:0007669"/>
    <property type="project" value="TreeGrafter"/>
</dbReference>
<organism evidence="2">
    <name type="scientific">Schistocephalus solidus</name>
    <name type="common">Tapeworm</name>
    <dbReference type="NCBI Taxonomy" id="70667"/>
    <lineage>
        <taxon>Eukaryota</taxon>
        <taxon>Metazoa</taxon>
        <taxon>Spiralia</taxon>
        <taxon>Lophotrochozoa</taxon>
        <taxon>Platyhelminthes</taxon>
        <taxon>Cestoda</taxon>
        <taxon>Eucestoda</taxon>
        <taxon>Diphyllobothriidea</taxon>
        <taxon>Diphyllobothriidae</taxon>
        <taxon>Schistocephalus</taxon>
    </lineage>
</organism>
<dbReference type="Gene3D" id="3.40.250.10">
    <property type="entry name" value="Rhodanese-like domain"/>
    <property type="match status" value="1"/>
</dbReference>
<dbReference type="Pfam" id="PF00581">
    <property type="entry name" value="Rhodanese"/>
    <property type="match status" value="1"/>
</dbReference>
<dbReference type="SUPFAM" id="SSF52821">
    <property type="entry name" value="Rhodanese/Cell cycle control phosphatase"/>
    <property type="match status" value="1"/>
</dbReference>
<dbReference type="AlphaFoldDB" id="A0A0X3PSV8"/>
<feature type="domain" description="Rhodanese" evidence="1">
    <location>
        <begin position="93"/>
        <end position="186"/>
    </location>
</feature>
<keyword evidence="2" id="KW-0346">Stress response</keyword>
<sequence length="207" mass="23695">KRCERRTAGHFEMCSRVVSIYRPLRFACQLSTTVASVLFRLHHTETPQDNLSNRMIPASSNFGLDRFHGLITPNEKHMSWEKFARISTTLSPIVIDVRDKTELLQTGWLSGAYNVPLDELFFGFLLPDDEFKLKFGFTKPQPSQVVMLYCRTHRRSRKAQKLLEFLGFTCCVTIEGGIEELSREIKKPGCGLSLSVLKEVKQPKPET</sequence>
<evidence type="ECO:0000259" key="1">
    <source>
        <dbReference type="PROSITE" id="PS50206"/>
    </source>
</evidence>
<dbReference type="GO" id="GO:0005739">
    <property type="term" value="C:mitochondrion"/>
    <property type="evidence" value="ECO:0007669"/>
    <property type="project" value="TreeGrafter"/>
</dbReference>
<dbReference type="SMART" id="SM00450">
    <property type="entry name" value="RHOD"/>
    <property type="match status" value="1"/>
</dbReference>
<dbReference type="PANTHER" id="PTHR44086:SF10">
    <property type="entry name" value="THIOSULFATE SULFURTRANSFERASE_RHODANESE-LIKE DOMAIN-CONTAINING PROTEIN 3"/>
    <property type="match status" value="1"/>
</dbReference>
<feature type="non-terminal residue" evidence="2">
    <location>
        <position position="1"/>
    </location>
</feature>
<protein>
    <submittedName>
        <fullName evidence="2">Heat shock protein 67B2</fullName>
    </submittedName>
</protein>
<dbReference type="InterPro" id="IPR001763">
    <property type="entry name" value="Rhodanese-like_dom"/>
</dbReference>
<evidence type="ECO:0000313" key="2">
    <source>
        <dbReference type="EMBL" id="JAP55043.1"/>
    </source>
</evidence>
<dbReference type="PANTHER" id="PTHR44086">
    <property type="entry name" value="THIOSULFATE SULFURTRANSFERASE RDL2, MITOCHONDRIAL-RELATED"/>
    <property type="match status" value="1"/>
</dbReference>
<dbReference type="EMBL" id="GEEE01008182">
    <property type="protein sequence ID" value="JAP55043.1"/>
    <property type="molecule type" value="Transcribed_RNA"/>
</dbReference>
<gene>
    <name evidence="2" type="primary">HS6B</name>
    <name evidence="2" type="ORF">TR168024</name>
</gene>
<dbReference type="InterPro" id="IPR036873">
    <property type="entry name" value="Rhodanese-like_dom_sf"/>
</dbReference>
<reference evidence="2" key="1">
    <citation type="submission" date="2016-01" db="EMBL/GenBank/DDBJ databases">
        <title>Reference transcriptome for the parasite Schistocephalus solidus: insights into the molecular evolution of parasitism.</title>
        <authorList>
            <person name="Hebert F.O."/>
            <person name="Grambauer S."/>
            <person name="Barber I."/>
            <person name="Landry C.R."/>
            <person name="Aubin-Horth N."/>
        </authorList>
    </citation>
    <scope>NUCLEOTIDE SEQUENCE</scope>
</reference>
<accession>A0A0X3PSV8</accession>
<dbReference type="PROSITE" id="PS50206">
    <property type="entry name" value="RHODANESE_3"/>
    <property type="match status" value="1"/>
</dbReference>